<organism evidence="3 4">
    <name type="scientific">Cryobacterium zhongshanensis</name>
    <dbReference type="NCBI Taxonomy" id="2928153"/>
    <lineage>
        <taxon>Bacteria</taxon>
        <taxon>Bacillati</taxon>
        <taxon>Actinomycetota</taxon>
        <taxon>Actinomycetes</taxon>
        <taxon>Micrococcales</taxon>
        <taxon>Microbacteriaceae</taxon>
        <taxon>Cryobacterium</taxon>
    </lineage>
</organism>
<reference evidence="3" key="1">
    <citation type="submission" date="2022-03" db="EMBL/GenBank/DDBJ databases">
        <title>Cryobacterium sp. nov. strain ZS14-85, isolated from Antarctic soil.</title>
        <authorList>
            <person name="Li J."/>
            <person name="Niu G."/>
        </authorList>
    </citation>
    <scope>NUCLEOTIDE SEQUENCE</scope>
    <source>
        <strain evidence="3">ZS14-85</strain>
    </source>
</reference>
<keyword evidence="4" id="KW-1185">Reference proteome</keyword>
<evidence type="ECO:0000313" key="4">
    <source>
        <dbReference type="Proteomes" id="UP001165341"/>
    </source>
</evidence>
<accession>A0AA41QW78</accession>
<feature type="region of interest" description="Disordered" evidence="1">
    <location>
        <begin position="178"/>
        <end position="197"/>
    </location>
</feature>
<keyword evidence="2" id="KW-0472">Membrane</keyword>
<dbReference type="Proteomes" id="UP001165341">
    <property type="component" value="Unassembled WGS sequence"/>
</dbReference>
<feature type="transmembrane region" description="Helical" evidence="2">
    <location>
        <begin position="12"/>
        <end position="35"/>
    </location>
</feature>
<proteinExistence type="predicted"/>
<dbReference type="EMBL" id="JALGAR010000001">
    <property type="protein sequence ID" value="MCI4657853.1"/>
    <property type="molecule type" value="Genomic_DNA"/>
</dbReference>
<keyword evidence="2" id="KW-1133">Transmembrane helix</keyword>
<sequence length="197" mass="20562">MAIGTARRRLGVRGFAVVVGGVILVSALSGCAVSGGRASRTLLEGAVQTQQEVKSLLSNIPAEWLQGDATDVPMNDYSYCGSVIDTGPSGSAAWSYGLGHNLAKPMSNAEVLKLLAPSGDQWVLRPEQSVAGIEKDPSIVDLDYDGPDMTVHIRLNAENETMPRIAVDATTWCIPNGDTGPETFEAPTSVPGPSAAP</sequence>
<keyword evidence="2" id="KW-0812">Transmembrane</keyword>
<name>A0AA41QW78_9MICO</name>
<dbReference type="AlphaFoldDB" id="A0AA41QW78"/>
<comment type="caution">
    <text evidence="3">The sequence shown here is derived from an EMBL/GenBank/DDBJ whole genome shotgun (WGS) entry which is preliminary data.</text>
</comment>
<gene>
    <name evidence="3" type="ORF">MQH31_08540</name>
</gene>
<protein>
    <submittedName>
        <fullName evidence="3">Uncharacterized protein</fullName>
    </submittedName>
</protein>
<evidence type="ECO:0000256" key="1">
    <source>
        <dbReference type="SAM" id="MobiDB-lite"/>
    </source>
</evidence>
<evidence type="ECO:0000313" key="3">
    <source>
        <dbReference type="EMBL" id="MCI4657853.1"/>
    </source>
</evidence>
<evidence type="ECO:0000256" key="2">
    <source>
        <dbReference type="SAM" id="Phobius"/>
    </source>
</evidence>
<dbReference type="RefSeq" id="WP_243011627.1">
    <property type="nucleotide sequence ID" value="NZ_JALGAR010000001.1"/>
</dbReference>
<dbReference type="PROSITE" id="PS51257">
    <property type="entry name" value="PROKAR_LIPOPROTEIN"/>
    <property type="match status" value="1"/>
</dbReference>